<gene>
    <name evidence="2" type="ORF">B4U80_12870</name>
</gene>
<dbReference type="OrthoDB" id="434989at2759"/>
<evidence type="ECO:0000313" key="2">
    <source>
        <dbReference type="EMBL" id="RWS27442.1"/>
    </source>
</evidence>
<keyword evidence="3" id="KW-1185">Reference proteome</keyword>
<dbReference type="AlphaFoldDB" id="A0A443SIX8"/>
<name>A0A443SIX8_9ACAR</name>
<sequence length="447" mass="52509">MINSMKKDAEKLFMYRCEKSFDKRDCEKYFSELLGVKVKNPVCHEINGVNSYLLECPNFKNIKREFKLKSKYDFRNRVFASKLYSQHVSVQRTGNFNNLDDIFQSSEKKNYSNRDFMDFLLEKYLLSEFGTKLRFFFLNRLEALLCSDRFKEYTVFPFGSSVNGFGSDNSDLDIVLVPRRLNPMWYNEIPSSFEQLKEMGELTDKTWLRDAKRELSTNPSIKNIFRISNARVPIVKFYSSLTDLQCDLSVFDNSVTNGVMMSHILFTLTKINPVIREMCTFLRLWMKCRNLTFDSPGPHVTNFMLLMLIVCFLQQRNPPVLPPIRDLGITPYSNKVPFTTVQYTATLFEQLIPEFFNFLITFNFNKYGFSPLDGCVRERDVDEVLYIENPLHTHLNICRNVRGKQWRIFKIEAQYALSKVTLEGNLMSIFNTKIVVKDILKETENFV</sequence>
<dbReference type="VEuPathDB" id="VectorBase:LDEU004601"/>
<comment type="caution">
    <text evidence="2">The sequence shown here is derived from an EMBL/GenBank/DDBJ whole genome shotgun (WGS) entry which is preliminary data.</text>
</comment>
<dbReference type="STRING" id="299467.A0A443SIX8"/>
<proteinExistence type="predicted"/>
<dbReference type="GO" id="GO:0031123">
    <property type="term" value="P:RNA 3'-end processing"/>
    <property type="evidence" value="ECO:0007669"/>
    <property type="project" value="TreeGrafter"/>
</dbReference>
<dbReference type="InterPro" id="IPR043519">
    <property type="entry name" value="NT_sf"/>
</dbReference>
<dbReference type="Gene3D" id="3.30.460.10">
    <property type="entry name" value="Beta Polymerase, domain 2"/>
    <property type="match status" value="1"/>
</dbReference>
<dbReference type="SUPFAM" id="SSF81301">
    <property type="entry name" value="Nucleotidyltransferase"/>
    <property type="match status" value="1"/>
</dbReference>
<feature type="domain" description="Poly(A) RNA polymerase mitochondrial-like central palm" evidence="1">
    <location>
        <begin position="117"/>
        <end position="265"/>
    </location>
</feature>
<dbReference type="GO" id="GO:1990817">
    <property type="term" value="F:poly(A) RNA polymerase activity"/>
    <property type="evidence" value="ECO:0007669"/>
    <property type="project" value="TreeGrafter"/>
</dbReference>
<reference evidence="2 3" key="1">
    <citation type="journal article" date="2018" name="Gigascience">
        <title>Genomes of trombidid mites reveal novel predicted allergens and laterally-transferred genes associated with secondary metabolism.</title>
        <authorList>
            <person name="Dong X."/>
            <person name="Chaisiri K."/>
            <person name="Xia D."/>
            <person name="Armstrong S.D."/>
            <person name="Fang Y."/>
            <person name="Donnelly M.J."/>
            <person name="Kadowaki T."/>
            <person name="McGarry J.W."/>
            <person name="Darby A.C."/>
            <person name="Makepeace B.L."/>
        </authorList>
    </citation>
    <scope>NUCLEOTIDE SEQUENCE [LARGE SCALE GENOMIC DNA]</scope>
    <source>
        <strain evidence="2">UoL-UT</strain>
    </source>
</reference>
<dbReference type="CDD" id="cd05402">
    <property type="entry name" value="NT_PAP_TUTase"/>
    <property type="match status" value="1"/>
</dbReference>
<protein>
    <submittedName>
        <fullName evidence="2">Poly(A) RNA polymerase-like protein</fullName>
    </submittedName>
</protein>
<dbReference type="EMBL" id="NCKV01002012">
    <property type="protein sequence ID" value="RWS27442.1"/>
    <property type="molecule type" value="Genomic_DNA"/>
</dbReference>
<dbReference type="Pfam" id="PF22600">
    <property type="entry name" value="MTPAP-like_central"/>
    <property type="match status" value="1"/>
</dbReference>
<organism evidence="2 3">
    <name type="scientific">Leptotrombidium deliense</name>
    <dbReference type="NCBI Taxonomy" id="299467"/>
    <lineage>
        <taxon>Eukaryota</taxon>
        <taxon>Metazoa</taxon>
        <taxon>Ecdysozoa</taxon>
        <taxon>Arthropoda</taxon>
        <taxon>Chelicerata</taxon>
        <taxon>Arachnida</taxon>
        <taxon>Acari</taxon>
        <taxon>Acariformes</taxon>
        <taxon>Trombidiformes</taxon>
        <taxon>Prostigmata</taxon>
        <taxon>Anystina</taxon>
        <taxon>Parasitengona</taxon>
        <taxon>Trombiculoidea</taxon>
        <taxon>Trombiculidae</taxon>
        <taxon>Leptotrombidium</taxon>
    </lineage>
</organism>
<dbReference type="Proteomes" id="UP000288716">
    <property type="component" value="Unassembled WGS sequence"/>
</dbReference>
<evidence type="ECO:0000313" key="3">
    <source>
        <dbReference type="Proteomes" id="UP000288716"/>
    </source>
</evidence>
<accession>A0A443SIX8</accession>
<dbReference type="SUPFAM" id="SSF81631">
    <property type="entry name" value="PAP/OAS1 substrate-binding domain"/>
    <property type="match status" value="1"/>
</dbReference>
<evidence type="ECO:0000259" key="1">
    <source>
        <dbReference type="Pfam" id="PF22600"/>
    </source>
</evidence>
<dbReference type="PANTHER" id="PTHR12271:SF133">
    <property type="entry name" value="POLY(A) RNA POLYMERASE, MITOCHONDRIAL"/>
    <property type="match status" value="1"/>
</dbReference>
<dbReference type="InterPro" id="IPR054708">
    <property type="entry name" value="MTPAP-like_central"/>
</dbReference>
<dbReference type="Gene3D" id="1.10.1410.10">
    <property type="match status" value="1"/>
</dbReference>
<dbReference type="PANTHER" id="PTHR12271">
    <property type="entry name" value="POLY A POLYMERASE CID PAP -RELATED"/>
    <property type="match status" value="1"/>
</dbReference>